<gene>
    <name evidence="1" type="ORF">S03H2_44678</name>
</gene>
<sequence length="268" mass="30304">TAFETFKARYEQGLKSQFAGRTFDLAGQPFGAAEYVARRMDTAWTDLFWKLRDPKSHLYDEALMNVFRAVALITRRPDDENYVDDVARLRNGWNAPSHTDFHAHGWLDESFTLAIIHLLDSWSAKTGTLSGLLPDIRYFDEKAFFDEVALNGANLSYTEIAQFAAYVGFIANYHDSIDAAAFQEWMRIIYNLSVNTIYNRAKDIHERFIIQVAFGVPEFPEQVGPGRVHAAGDVFCCAKRLPGKVKGPSRKLTLESLLVTGLEGFKCC</sequence>
<dbReference type="AlphaFoldDB" id="X1I6Y1"/>
<name>X1I6Y1_9ZZZZ</name>
<dbReference type="EMBL" id="BARU01027953">
    <property type="protein sequence ID" value="GAH65015.1"/>
    <property type="molecule type" value="Genomic_DNA"/>
</dbReference>
<feature type="non-terminal residue" evidence="1">
    <location>
        <position position="268"/>
    </location>
</feature>
<evidence type="ECO:0000313" key="1">
    <source>
        <dbReference type="EMBL" id="GAH65015.1"/>
    </source>
</evidence>
<protein>
    <submittedName>
        <fullName evidence="1">Uncharacterized protein</fullName>
    </submittedName>
</protein>
<proteinExistence type="predicted"/>
<organism evidence="1">
    <name type="scientific">marine sediment metagenome</name>
    <dbReference type="NCBI Taxonomy" id="412755"/>
    <lineage>
        <taxon>unclassified sequences</taxon>
        <taxon>metagenomes</taxon>
        <taxon>ecological metagenomes</taxon>
    </lineage>
</organism>
<feature type="non-terminal residue" evidence="1">
    <location>
        <position position="1"/>
    </location>
</feature>
<reference evidence="1" key="1">
    <citation type="journal article" date="2014" name="Front. Microbiol.">
        <title>High frequency of phylogenetically diverse reductive dehalogenase-homologous genes in deep subseafloor sedimentary metagenomes.</title>
        <authorList>
            <person name="Kawai M."/>
            <person name="Futagami T."/>
            <person name="Toyoda A."/>
            <person name="Takaki Y."/>
            <person name="Nishi S."/>
            <person name="Hori S."/>
            <person name="Arai W."/>
            <person name="Tsubouchi T."/>
            <person name="Morono Y."/>
            <person name="Uchiyama I."/>
            <person name="Ito T."/>
            <person name="Fujiyama A."/>
            <person name="Inagaki F."/>
            <person name="Takami H."/>
        </authorList>
    </citation>
    <scope>NUCLEOTIDE SEQUENCE</scope>
    <source>
        <strain evidence="1">Expedition CK06-06</strain>
    </source>
</reference>
<comment type="caution">
    <text evidence="1">The sequence shown here is derived from an EMBL/GenBank/DDBJ whole genome shotgun (WGS) entry which is preliminary data.</text>
</comment>
<accession>X1I6Y1</accession>